<sequence>FFLFCLIFVASYNKIEHAQESDMLGQFYSQLSKRSTQLAPELLVMGKKLVGGSMLSLQDVDVQVESKPSETLTSLPEENSSILFFYHLKKKKKIELIKECFVCLYLFWTAEGSFFTNIFYRKKGKATRALQGAVRINSDLSTEETKEKEPESDKKESDNREWRSESQSTFNKQHHQRISILMDQRQSKLIYKKNGNNNKIMNFQTSGDSTLETRKLTPHVSYGNLKKDGSKRKVLRRDKSEHNTINAQGENFDVNKFTVEVSNAFF</sequence>
<keyword evidence="2" id="KW-0732">Signal</keyword>
<gene>
    <name evidence="3" type="ORF">RFI_25307</name>
</gene>
<dbReference type="AlphaFoldDB" id="X6MG89"/>
<evidence type="ECO:0000256" key="1">
    <source>
        <dbReference type="SAM" id="MobiDB-lite"/>
    </source>
</evidence>
<dbReference type="Proteomes" id="UP000023152">
    <property type="component" value="Unassembled WGS sequence"/>
</dbReference>
<comment type="caution">
    <text evidence="3">The sequence shown here is derived from an EMBL/GenBank/DDBJ whole genome shotgun (WGS) entry which is preliminary data.</text>
</comment>
<feature type="region of interest" description="Disordered" evidence="1">
    <location>
        <begin position="141"/>
        <end position="176"/>
    </location>
</feature>
<protein>
    <submittedName>
        <fullName evidence="3">Uncharacterized protein</fullName>
    </submittedName>
</protein>
<dbReference type="EMBL" id="ASPP01021759">
    <property type="protein sequence ID" value="ETO12070.1"/>
    <property type="molecule type" value="Genomic_DNA"/>
</dbReference>
<evidence type="ECO:0000256" key="2">
    <source>
        <dbReference type="SAM" id="SignalP"/>
    </source>
</evidence>
<feature type="chain" id="PRO_5004975306" evidence="2">
    <location>
        <begin position="19"/>
        <end position="266"/>
    </location>
</feature>
<evidence type="ECO:0000313" key="3">
    <source>
        <dbReference type="EMBL" id="ETO12070.1"/>
    </source>
</evidence>
<organism evidence="3 4">
    <name type="scientific">Reticulomyxa filosa</name>
    <dbReference type="NCBI Taxonomy" id="46433"/>
    <lineage>
        <taxon>Eukaryota</taxon>
        <taxon>Sar</taxon>
        <taxon>Rhizaria</taxon>
        <taxon>Retaria</taxon>
        <taxon>Foraminifera</taxon>
        <taxon>Monothalamids</taxon>
        <taxon>Reticulomyxidae</taxon>
        <taxon>Reticulomyxa</taxon>
    </lineage>
</organism>
<name>X6MG89_RETFI</name>
<keyword evidence="4" id="KW-1185">Reference proteome</keyword>
<proteinExistence type="predicted"/>
<feature type="non-terminal residue" evidence="3">
    <location>
        <position position="1"/>
    </location>
</feature>
<accession>X6MG89</accession>
<feature type="signal peptide" evidence="2">
    <location>
        <begin position="1"/>
        <end position="18"/>
    </location>
</feature>
<evidence type="ECO:0000313" key="4">
    <source>
        <dbReference type="Proteomes" id="UP000023152"/>
    </source>
</evidence>
<feature type="compositionally biased region" description="Basic and acidic residues" evidence="1">
    <location>
        <begin position="143"/>
        <end position="164"/>
    </location>
</feature>
<reference evidence="3 4" key="1">
    <citation type="journal article" date="2013" name="Curr. Biol.">
        <title>The Genome of the Foraminiferan Reticulomyxa filosa.</title>
        <authorList>
            <person name="Glockner G."/>
            <person name="Hulsmann N."/>
            <person name="Schleicher M."/>
            <person name="Noegel A.A."/>
            <person name="Eichinger L."/>
            <person name="Gallinger C."/>
            <person name="Pawlowski J."/>
            <person name="Sierra R."/>
            <person name="Euteneuer U."/>
            <person name="Pillet L."/>
            <person name="Moustafa A."/>
            <person name="Platzer M."/>
            <person name="Groth M."/>
            <person name="Szafranski K."/>
            <person name="Schliwa M."/>
        </authorList>
    </citation>
    <scope>NUCLEOTIDE SEQUENCE [LARGE SCALE GENOMIC DNA]</scope>
</reference>